<dbReference type="Pfam" id="PF12830">
    <property type="entry name" value="Nipped-B_C"/>
    <property type="match status" value="1"/>
</dbReference>
<dbReference type="GO" id="GO:0071169">
    <property type="term" value="P:establishment of protein localization to chromatin"/>
    <property type="evidence" value="ECO:0007669"/>
    <property type="project" value="TreeGrafter"/>
</dbReference>
<dbReference type="GO" id="GO:0061775">
    <property type="term" value="F:cohesin loader activity"/>
    <property type="evidence" value="ECO:0007669"/>
    <property type="project" value="InterPro"/>
</dbReference>
<dbReference type="AlphaFoldDB" id="A0A367KN60"/>
<evidence type="ECO:0000256" key="2">
    <source>
        <dbReference type="SAM" id="MobiDB-lite"/>
    </source>
</evidence>
<keyword evidence="1" id="KW-0131">Cell cycle</keyword>
<dbReference type="OrthoDB" id="418242at2759"/>
<name>A0A367KN60_RHIST</name>
<dbReference type="GO" id="GO:1990414">
    <property type="term" value="P:replication-born double-strand break repair via sister chromatid exchange"/>
    <property type="evidence" value="ECO:0007669"/>
    <property type="project" value="TreeGrafter"/>
</dbReference>
<evidence type="ECO:0000259" key="3">
    <source>
        <dbReference type="Pfam" id="PF12830"/>
    </source>
</evidence>
<evidence type="ECO:0000313" key="4">
    <source>
        <dbReference type="EMBL" id="RCI03673.1"/>
    </source>
</evidence>
<dbReference type="SUPFAM" id="SSF48371">
    <property type="entry name" value="ARM repeat"/>
    <property type="match status" value="1"/>
</dbReference>
<dbReference type="Proteomes" id="UP000253551">
    <property type="component" value="Unassembled WGS sequence"/>
</dbReference>
<feature type="non-terminal residue" evidence="4">
    <location>
        <position position="1"/>
    </location>
</feature>
<evidence type="ECO:0000313" key="5">
    <source>
        <dbReference type="Proteomes" id="UP000253551"/>
    </source>
</evidence>
<dbReference type="GO" id="GO:0034087">
    <property type="term" value="P:establishment of mitotic sister chromatid cohesion"/>
    <property type="evidence" value="ECO:0007669"/>
    <property type="project" value="TreeGrafter"/>
</dbReference>
<dbReference type="Gene3D" id="1.25.10.10">
    <property type="entry name" value="Leucine-rich Repeat Variant"/>
    <property type="match status" value="1"/>
</dbReference>
<dbReference type="InterPro" id="IPR024986">
    <property type="entry name" value="Nipped-B_C"/>
</dbReference>
<sequence length="1061" mass="121807">IKSSQNALSEETDLLLSEWVYDLNEKLPVRVDKDTPIESIELLNQCRKKLMDSVAEEGMSANVTQFYLCHWGFTESVVWTKANKGWKIAREPKSKSVTKKDDSKEVEKESDSANMEIDDNVVEEKGEDLDQEEMSQEEKWPIEIVNMLQDTCKYYWQSCLGFECSFPKPSKSYTFPDMSRKESAGLVELLSSRQTLYTSYDFIMSEILMCLDKDAAYLRVKSLKAIRSISSQSPEILEEGRIRTSVVQRIHDTSPSVRDAAVEVIAKYLSQQQDVSYELYGLVSGRIMDTSVSVRKRLVKLLGELYFRFTDIEVKKDIASKLIMRIGDNEVTISQLSLKVTQKILFLPFKEIEKDGNDYFGSSYANATKDRKRCIDSLTGIITGAVAKLDSSVSTRNFALTQIVQKTIDGIDEEPRDWYEKIFQWINDSLFDRLMQLDQELDTTDFINCLATIHSFAKSCPNLLREIQITILQPYLSITEEDDYTIASYVLMIYRDVLPQMKHHGRSSIELLERILLQLLTRCPLDMVSASASCLCVIVSHISHRYNILIKILGSSVAKLRQTREAILHGNVTERTFSGVLKMILLCGLLCQHFEFDKRRQEEPHAMAALDLVYRGNIGILVYDLLKFYTGEDMEELAEQGMTLRTTALQGLGYFYSSYPTFMISEASTQLMDKIFREGTPSLKTKLMHVFQEFLGAEEGRIGKRDEEEKKGKDQRIGIDTLLGNTEEYAELGVNGSLMQRYLPKILECALSDLTELRYPAFDVVSTVIHCGLAHPVLCMPAIVAAETSPDISLRTKAYYMHKYAHDKYGSLLYIQMNEYINKSFQYQRLLFGSGVQGYGKRGGDAKIEAVLSLSYSILKEHKKSRFDFFYALIKPFLFELKLTNPEDIDITFLKYLAENMMMLDFATTNEVLFLVYHIDRLLMTLGADLLSFVQFLKKQGKMGEPEDMSEEDIDISMMEEDVITSSKLSIVLCMIMLLKKLLIELYDIPDQEIREYNPNNTRRPRDVMKDIEMSQTIEWEEEITYFQHNCLDRRTGIQACSKFEYLIMNDATAIVTTDFE</sequence>
<dbReference type="GO" id="GO:0140588">
    <property type="term" value="P:chromatin looping"/>
    <property type="evidence" value="ECO:0007669"/>
    <property type="project" value="InterPro"/>
</dbReference>
<dbReference type="PANTHER" id="PTHR21704">
    <property type="entry name" value="NIPPED-B-LIKE PROTEIN DELANGIN SCC2-RELATED"/>
    <property type="match status" value="1"/>
</dbReference>
<dbReference type="InterPro" id="IPR011989">
    <property type="entry name" value="ARM-like"/>
</dbReference>
<dbReference type="InterPro" id="IPR016024">
    <property type="entry name" value="ARM-type_fold"/>
</dbReference>
<keyword evidence="5" id="KW-1185">Reference proteome</keyword>
<dbReference type="Pfam" id="PF20168">
    <property type="entry name" value="PDS5"/>
    <property type="match status" value="1"/>
</dbReference>
<keyword evidence="1" id="KW-0677">Repeat</keyword>
<comment type="caution">
    <text evidence="4">The sequence shown here is derived from an EMBL/GenBank/DDBJ whole genome shotgun (WGS) entry which is preliminary data.</text>
</comment>
<dbReference type="GO" id="GO:0010468">
    <property type="term" value="P:regulation of gene expression"/>
    <property type="evidence" value="ECO:0007669"/>
    <property type="project" value="InterPro"/>
</dbReference>
<reference evidence="4 5" key="1">
    <citation type="journal article" date="2018" name="G3 (Bethesda)">
        <title>Phylogenetic and Phylogenomic Definition of Rhizopus Species.</title>
        <authorList>
            <person name="Gryganskyi A.P."/>
            <person name="Golan J."/>
            <person name="Dolatabadi S."/>
            <person name="Mondo S."/>
            <person name="Robb S."/>
            <person name="Idnurm A."/>
            <person name="Muszewska A."/>
            <person name="Steczkiewicz K."/>
            <person name="Masonjones S."/>
            <person name="Liao H.L."/>
            <person name="Gajdeczka M.T."/>
            <person name="Anike F."/>
            <person name="Vuek A."/>
            <person name="Anishchenko I.M."/>
            <person name="Voigt K."/>
            <person name="de Hoog G.S."/>
            <person name="Smith M.E."/>
            <person name="Heitman J."/>
            <person name="Vilgalys R."/>
            <person name="Stajich J.E."/>
        </authorList>
    </citation>
    <scope>NUCLEOTIDE SEQUENCE [LARGE SCALE GENOMIC DNA]</scope>
    <source>
        <strain evidence="4 5">LSU 92-RS-03</strain>
    </source>
</reference>
<keyword evidence="1" id="KW-0539">Nucleus</keyword>
<dbReference type="GO" id="GO:0003682">
    <property type="term" value="F:chromatin binding"/>
    <property type="evidence" value="ECO:0007669"/>
    <property type="project" value="TreeGrafter"/>
</dbReference>
<comment type="similarity">
    <text evidence="1">Belongs to the SCC2/Nipped-B family.</text>
</comment>
<dbReference type="GO" id="GO:0090694">
    <property type="term" value="C:Scc2-Scc4 cohesin loading complex"/>
    <property type="evidence" value="ECO:0007669"/>
    <property type="project" value="TreeGrafter"/>
</dbReference>
<dbReference type="PANTHER" id="PTHR21704:SF18">
    <property type="entry name" value="NIPPED-B-LIKE PROTEIN"/>
    <property type="match status" value="1"/>
</dbReference>
<dbReference type="InterPro" id="IPR033031">
    <property type="entry name" value="Scc2/Nipped-B"/>
</dbReference>
<feature type="compositionally biased region" description="Basic and acidic residues" evidence="2">
    <location>
        <begin position="92"/>
        <end position="111"/>
    </location>
</feature>
<dbReference type="CDD" id="cd23958">
    <property type="entry name" value="SCC2"/>
    <property type="match status" value="1"/>
</dbReference>
<accession>A0A367KN60</accession>
<organism evidence="4 5">
    <name type="scientific">Rhizopus stolonifer</name>
    <name type="common">Rhizopus nigricans</name>
    <dbReference type="NCBI Taxonomy" id="4846"/>
    <lineage>
        <taxon>Eukaryota</taxon>
        <taxon>Fungi</taxon>
        <taxon>Fungi incertae sedis</taxon>
        <taxon>Mucoromycota</taxon>
        <taxon>Mucoromycotina</taxon>
        <taxon>Mucoromycetes</taxon>
        <taxon>Mucorales</taxon>
        <taxon>Mucorineae</taxon>
        <taxon>Rhizopodaceae</taxon>
        <taxon>Rhizopus</taxon>
    </lineage>
</organism>
<gene>
    <name evidence="4" type="primary">SCC2_2</name>
    <name evidence="4" type="ORF">CU098_011046</name>
</gene>
<proteinExistence type="inferred from homology"/>
<comment type="subcellular location">
    <subcellularLocation>
        <location evidence="1">Nucleus</location>
    </subcellularLocation>
</comment>
<evidence type="ECO:0000256" key="1">
    <source>
        <dbReference type="RuleBase" id="RU364107"/>
    </source>
</evidence>
<feature type="domain" description="Sister chromatid cohesion C-terminal" evidence="3">
    <location>
        <begin position="737"/>
        <end position="921"/>
    </location>
</feature>
<feature type="region of interest" description="Disordered" evidence="2">
    <location>
        <begin position="92"/>
        <end position="117"/>
    </location>
</feature>
<dbReference type="EMBL" id="PJQM01000934">
    <property type="protein sequence ID" value="RCI03673.1"/>
    <property type="molecule type" value="Genomic_DNA"/>
</dbReference>
<dbReference type="STRING" id="4846.A0A367KN60"/>
<protein>
    <recommendedName>
        <fullName evidence="1">Sister chromatid cohesion protein</fullName>
    </recommendedName>
</protein>